<evidence type="ECO:0000313" key="8">
    <source>
        <dbReference type="EMBL" id="PYH89965.1"/>
    </source>
</evidence>
<dbReference type="SUPFAM" id="SSF51735">
    <property type="entry name" value="NAD(P)-binding Rossmann-fold domains"/>
    <property type="match status" value="1"/>
</dbReference>
<reference evidence="8 9" key="1">
    <citation type="submission" date="2018-02" db="EMBL/GenBank/DDBJ databases">
        <title>The genomes of Aspergillus section Nigri reveals drivers in fungal speciation.</title>
        <authorList>
            <consortium name="DOE Joint Genome Institute"/>
            <person name="Vesth T.C."/>
            <person name="Nybo J."/>
            <person name="Theobald S."/>
            <person name="Brandl J."/>
            <person name="Frisvad J.C."/>
            <person name="Nielsen K.F."/>
            <person name="Lyhne E.K."/>
            <person name="Kogle M.E."/>
            <person name="Kuo A."/>
            <person name="Riley R."/>
            <person name="Clum A."/>
            <person name="Nolan M."/>
            <person name="Lipzen A."/>
            <person name="Salamov A."/>
            <person name="Henrissat B."/>
            <person name="Wiebenga A."/>
            <person name="De vries R.P."/>
            <person name="Grigoriev I.V."/>
            <person name="Mortensen U.H."/>
            <person name="Andersen M.R."/>
            <person name="Baker S.E."/>
        </authorList>
    </citation>
    <scope>NUCLEOTIDE SEQUENCE [LARGE SCALE GENOMIC DNA]</scope>
    <source>
        <strain evidence="8 9">CBS 707.79</strain>
    </source>
</reference>
<dbReference type="OrthoDB" id="2129491at2759"/>
<dbReference type="VEuPathDB" id="FungiDB:BO71DRAFT_463889"/>
<name>A0A319CXF2_9EURO</name>
<sequence>MRSDGESPFCLRWGILVFGRDLLFDPATRDVAGVSHALVAVASSRSDEAARRFIAKLGAPASCAAYGGYEGLVADPNVDAVYVASPHSHHHQNAMLAPHAGKHARRLVEAAREQGRFLMEGMWTRFLPIAIQIRQHIQDGAIGPVLRMSWRGGALMDLGVYSIHWGFQALHLLTDRRPSAISSTTTLIAPADVDESTTIGMTFPGNRKSPSSVLAIASASLRATADPDGQTPVVRIQGDRGEIQVYGAPWCPSMYRVIRREQAFGQIGEPEEVQFAIPGGAHGLCFEADEAARCIRDGRTGSAGLPWKESLEVMDILDAVRRANGLSLDGRLTRTPNPKWLQAAAHESVRRPKSPKHQGGCRSVEA</sequence>
<evidence type="ECO:0000256" key="1">
    <source>
        <dbReference type="ARBA" id="ARBA00010928"/>
    </source>
</evidence>
<dbReference type="SUPFAM" id="SSF55347">
    <property type="entry name" value="Glyceraldehyde-3-phosphate dehydrogenase-like, C-terminal domain"/>
    <property type="match status" value="1"/>
</dbReference>
<dbReference type="Proteomes" id="UP000247810">
    <property type="component" value="Unassembled WGS sequence"/>
</dbReference>
<dbReference type="PANTHER" id="PTHR22604">
    <property type="entry name" value="OXIDOREDUCTASES"/>
    <property type="match status" value="1"/>
</dbReference>
<keyword evidence="2" id="KW-0560">Oxidoreductase</keyword>
<feature type="domain" description="Gfo/Idh/MocA-like oxidoreductase N-terminal" evidence="7">
    <location>
        <begin position="38"/>
        <end position="103"/>
    </location>
</feature>
<dbReference type="EC" id="1.1.1.179" evidence="3"/>
<accession>A0A319CXF2</accession>
<evidence type="ECO:0000256" key="6">
    <source>
        <dbReference type="SAM" id="MobiDB-lite"/>
    </source>
</evidence>
<protein>
    <recommendedName>
        <fullName evidence="3">D-xylose 1-dehydrogenase (NADP(+), D-xylono-1,5-lactone-forming)</fullName>
        <ecNumber evidence="3">1.1.1.179</ecNumber>
    </recommendedName>
    <alternativeName>
        <fullName evidence="4">D-xylose-NADP dehydrogenase</fullName>
    </alternativeName>
</protein>
<dbReference type="PANTHER" id="PTHR22604:SF115">
    <property type="entry name" value="DIHYDRODIOL DEHYDROGENASE, PUTATIVE (AFU_ORTHOLOGUE AFUA_1G07520)-RELATED"/>
    <property type="match status" value="1"/>
</dbReference>
<dbReference type="InterPro" id="IPR036291">
    <property type="entry name" value="NAD(P)-bd_dom_sf"/>
</dbReference>
<comment type="catalytic activity">
    <reaction evidence="5">
        <text>D-xylose + NADP(+) = D-xylono-1,5-lactone + NADPH + H(+)</text>
        <dbReference type="Rhea" id="RHEA:22000"/>
        <dbReference type="ChEBI" id="CHEBI:15378"/>
        <dbReference type="ChEBI" id="CHEBI:15867"/>
        <dbReference type="ChEBI" id="CHEBI:53455"/>
        <dbReference type="ChEBI" id="CHEBI:57783"/>
        <dbReference type="ChEBI" id="CHEBI:58349"/>
        <dbReference type="EC" id="1.1.1.179"/>
    </reaction>
</comment>
<dbReference type="STRING" id="1448320.A0A319CXF2"/>
<evidence type="ECO:0000259" key="7">
    <source>
        <dbReference type="Pfam" id="PF01408"/>
    </source>
</evidence>
<dbReference type="GO" id="GO:0047837">
    <property type="term" value="F:D-xylose 1-dehydrogenase (NADP+) activity"/>
    <property type="evidence" value="ECO:0007669"/>
    <property type="project" value="UniProtKB-EC"/>
</dbReference>
<proteinExistence type="inferred from homology"/>
<dbReference type="GO" id="GO:0000166">
    <property type="term" value="F:nucleotide binding"/>
    <property type="evidence" value="ECO:0007669"/>
    <property type="project" value="InterPro"/>
</dbReference>
<comment type="similarity">
    <text evidence="1">Belongs to the Gfo/Idh/MocA family.</text>
</comment>
<dbReference type="Pfam" id="PF01408">
    <property type="entry name" value="GFO_IDH_MocA"/>
    <property type="match status" value="1"/>
</dbReference>
<feature type="region of interest" description="Disordered" evidence="6">
    <location>
        <begin position="343"/>
        <end position="366"/>
    </location>
</feature>
<evidence type="ECO:0000256" key="5">
    <source>
        <dbReference type="ARBA" id="ARBA00049233"/>
    </source>
</evidence>
<organism evidence="8 9">
    <name type="scientific">Aspergillus ellipticus CBS 707.79</name>
    <dbReference type="NCBI Taxonomy" id="1448320"/>
    <lineage>
        <taxon>Eukaryota</taxon>
        <taxon>Fungi</taxon>
        <taxon>Dikarya</taxon>
        <taxon>Ascomycota</taxon>
        <taxon>Pezizomycotina</taxon>
        <taxon>Eurotiomycetes</taxon>
        <taxon>Eurotiomycetidae</taxon>
        <taxon>Eurotiales</taxon>
        <taxon>Aspergillaceae</taxon>
        <taxon>Aspergillus</taxon>
        <taxon>Aspergillus subgen. Circumdati</taxon>
    </lineage>
</organism>
<dbReference type="InterPro" id="IPR050984">
    <property type="entry name" value="Gfo/Idh/MocA_domain"/>
</dbReference>
<evidence type="ECO:0000256" key="2">
    <source>
        <dbReference type="ARBA" id="ARBA00023002"/>
    </source>
</evidence>
<dbReference type="InterPro" id="IPR000683">
    <property type="entry name" value="Gfo/Idh/MocA-like_OxRdtase_N"/>
</dbReference>
<dbReference type="AlphaFoldDB" id="A0A319CXF2"/>
<dbReference type="EMBL" id="KZ826004">
    <property type="protein sequence ID" value="PYH89965.1"/>
    <property type="molecule type" value="Genomic_DNA"/>
</dbReference>
<dbReference type="Gene3D" id="3.40.50.720">
    <property type="entry name" value="NAD(P)-binding Rossmann-like Domain"/>
    <property type="match status" value="1"/>
</dbReference>
<evidence type="ECO:0000256" key="4">
    <source>
        <dbReference type="ARBA" id="ARBA00042988"/>
    </source>
</evidence>
<evidence type="ECO:0000256" key="3">
    <source>
        <dbReference type="ARBA" id="ARBA00038984"/>
    </source>
</evidence>
<dbReference type="Gene3D" id="3.30.360.10">
    <property type="entry name" value="Dihydrodipicolinate Reductase, domain 2"/>
    <property type="match status" value="1"/>
</dbReference>
<evidence type="ECO:0000313" key="9">
    <source>
        <dbReference type="Proteomes" id="UP000247810"/>
    </source>
</evidence>
<gene>
    <name evidence="8" type="ORF">BO71DRAFT_463889</name>
</gene>
<keyword evidence="9" id="KW-1185">Reference proteome</keyword>